<name>A0A2K2F1B1_9CLOT</name>
<proteinExistence type="predicted"/>
<sequence>MKCKKISFIFVSKTDSKSSQTTDASTNFDEEPYQVNYLHCLAQKSPNQSKDNQAVNELASKDLNMTVNLIPVTWGTYFEQISVERASLC</sequence>
<evidence type="ECO:0000313" key="2">
    <source>
        <dbReference type="Proteomes" id="UP000236151"/>
    </source>
</evidence>
<protein>
    <submittedName>
        <fullName evidence="1">Uncharacterized protein</fullName>
    </submittedName>
</protein>
<gene>
    <name evidence="1" type="ORF">CDQ84_05705</name>
</gene>
<evidence type="ECO:0000313" key="1">
    <source>
        <dbReference type="EMBL" id="PNU00578.1"/>
    </source>
</evidence>
<organism evidence="1 2">
    <name type="scientific">Clostridium thermosuccinogenes</name>
    <dbReference type="NCBI Taxonomy" id="84032"/>
    <lineage>
        <taxon>Bacteria</taxon>
        <taxon>Bacillati</taxon>
        <taxon>Bacillota</taxon>
        <taxon>Clostridia</taxon>
        <taxon>Eubacteriales</taxon>
        <taxon>Clostridiaceae</taxon>
        <taxon>Clostridium</taxon>
    </lineage>
</organism>
<comment type="caution">
    <text evidence="1">The sequence shown here is derived from an EMBL/GenBank/DDBJ whole genome shotgun (WGS) entry which is preliminary data.</text>
</comment>
<dbReference type="OrthoDB" id="2636783at2"/>
<keyword evidence="2" id="KW-1185">Reference proteome</keyword>
<dbReference type="KEGG" id="cthd:CDO33_10100"/>
<dbReference type="Proteomes" id="UP000236151">
    <property type="component" value="Unassembled WGS sequence"/>
</dbReference>
<dbReference type="AlphaFoldDB" id="A0A2K2F1B1"/>
<dbReference type="RefSeq" id="WP_103080769.1">
    <property type="nucleotide sequence ID" value="NZ_NIOI01000001.1"/>
</dbReference>
<reference evidence="1 2" key="1">
    <citation type="submission" date="2017-06" db="EMBL/GenBank/DDBJ databases">
        <title>Investigating the central metabolism of Clostridium thermosuccinogenes.</title>
        <authorList>
            <person name="Koendjbiharie J.G."/>
            <person name="van Kranenburg R."/>
        </authorList>
    </citation>
    <scope>NUCLEOTIDE SEQUENCE [LARGE SCALE GENOMIC DNA]</scope>
    <source>
        <strain evidence="1 2">DSM 5806</strain>
    </source>
</reference>
<dbReference type="EMBL" id="NIOJ01000009">
    <property type="protein sequence ID" value="PNU00578.1"/>
    <property type="molecule type" value="Genomic_DNA"/>
</dbReference>
<accession>A0A2K2F1B1</accession>